<evidence type="ECO:0000256" key="9">
    <source>
        <dbReference type="SAM" id="Phobius"/>
    </source>
</evidence>
<dbReference type="RefSeq" id="WP_054962828.1">
    <property type="nucleotide sequence ID" value="NZ_LLEI02000015.1"/>
</dbReference>
<name>A0A177Y508_9VIBR</name>
<keyword evidence="7 9" id="KW-0472">Membrane</keyword>
<evidence type="ECO:0000313" key="11">
    <source>
        <dbReference type="Proteomes" id="UP000078406"/>
    </source>
</evidence>
<evidence type="ECO:0000256" key="8">
    <source>
        <dbReference type="ARBA" id="ARBA00035655"/>
    </source>
</evidence>
<dbReference type="EMBL" id="LLEI02000015">
    <property type="protein sequence ID" value="OAJ95857.1"/>
    <property type="molecule type" value="Genomic_DNA"/>
</dbReference>
<keyword evidence="3" id="KW-1003">Cell membrane</keyword>
<feature type="transmembrane region" description="Helical" evidence="9">
    <location>
        <begin position="116"/>
        <end position="134"/>
    </location>
</feature>
<dbReference type="PANTHER" id="PTHR30574:SF1">
    <property type="entry name" value="SULPHUR TRANSPORT DOMAIN-CONTAINING PROTEIN"/>
    <property type="match status" value="1"/>
</dbReference>
<keyword evidence="6 9" id="KW-1133">Transmembrane helix</keyword>
<dbReference type="PANTHER" id="PTHR30574">
    <property type="entry name" value="INNER MEMBRANE PROTEIN YEDE"/>
    <property type="match status" value="1"/>
</dbReference>
<evidence type="ECO:0000256" key="6">
    <source>
        <dbReference type="ARBA" id="ARBA00022989"/>
    </source>
</evidence>
<organism evidence="10 11">
    <name type="scientific">Vibrio bivalvicida</name>
    <dbReference type="NCBI Taxonomy" id="1276888"/>
    <lineage>
        <taxon>Bacteria</taxon>
        <taxon>Pseudomonadati</taxon>
        <taxon>Pseudomonadota</taxon>
        <taxon>Gammaproteobacteria</taxon>
        <taxon>Vibrionales</taxon>
        <taxon>Vibrionaceae</taxon>
        <taxon>Vibrio</taxon>
        <taxon>Vibrio oreintalis group</taxon>
    </lineage>
</organism>
<comment type="subcellular location">
    <subcellularLocation>
        <location evidence="1">Cell inner membrane</location>
        <topology evidence="1">Multi-pass membrane protein</topology>
    </subcellularLocation>
</comment>
<proteinExistence type="inferred from homology"/>
<dbReference type="Proteomes" id="UP000078406">
    <property type="component" value="Unassembled WGS sequence"/>
</dbReference>
<comment type="similarity">
    <text evidence="8">Belongs to the TsuA/YedE (TC 9.B.102) family.</text>
</comment>
<reference evidence="10 11" key="1">
    <citation type="journal article" date="2016" name="Syst. Appl. Microbiol.">
        <title>Vibrio bivalvicida sp. nov., a novel larval pathogen for bivalve molluscs reared in a hatchery.</title>
        <authorList>
            <person name="Dubert J."/>
            <person name="Romalde J.L."/>
            <person name="Prado S."/>
            <person name="Barja J.L."/>
        </authorList>
    </citation>
    <scope>NUCLEOTIDE SEQUENCE [LARGE SCALE GENOMIC DNA]</scope>
    <source>
        <strain evidence="10 11">605</strain>
    </source>
</reference>
<keyword evidence="5 9" id="KW-0812">Transmembrane</keyword>
<evidence type="ECO:0000256" key="2">
    <source>
        <dbReference type="ARBA" id="ARBA00022448"/>
    </source>
</evidence>
<evidence type="ECO:0000256" key="7">
    <source>
        <dbReference type="ARBA" id="ARBA00023136"/>
    </source>
</evidence>
<evidence type="ECO:0000256" key="3">
    <source>
        <dbReference type="ARBA" id="ARBA00022475"/>
    </source>
</evidence>
<gene>
    <name evidence="10" type="ORF">APB76_02870</name>
</gene>
<dbReference type="InterPro" id="IPR007272">
    <property type="entry name" value="Sulf_transp_TsuA/YedE"/>
</dbReference>
<keyword evidence="2" id="KW-0813">Transport</keyword>
<feature type="transmembrane region" description="Helical" evidence="9">
    <location>
        <begin position="79"/>
        <end position="96"/>
    </location>
</feature>
<dbReference type="Pfam" id="PF04143">
    <property type="entry name" value="Sulf_transp"/>
    <property type="match status" value="1"/>
</dbReference>
<sequence>MNIPWDSLFGGALLGISAVLLLLINGKVAGISGVINGLVSPKEGDYSWRLLFAIGLISGGLLTLLLTGIDAPDTSSTPMMGIVLAGLLVGAGTRLANGCTSGHGIVGIGRLSKRSIVATSIFMCIAAVTVYVRLHIFR</sequence>
<evidence type="ECO:0000256" key="1">
    <source>
        <dbReference type="ARBA" id="ARBA00004429"/>
    </source>
</evidence>
<feature type="transmembrane region" description="Helical" evidence="9">
    <location>
        <begin position="46"/>
        <end position="67"/>
    </location>
</feature>
<evidence type="ECO:0000256" key="4">
    <source>
        <dbReference type="ARBA" id="ARBA00022519"/>
    </source>
</evidence>
<evidence type="ECO:0000256" key="5">
    <source>
        <dbReference type="ARBA" id="ARBA00022692"/>
    </source>
</evidence>
<accession>A0A177Y508</accession>
<dbReference type="AlphaFoldDB" id="A0A177Y508"/>
<protein>
    <submittedName>
        <fullName evidence="10">Uncharacterized protein</fullName>
    </submittedName>
</protein>
<evidence type="ECO:0000313" key="10">
    <source>
        <dbReference type="EMBL" id="OAJ95857.1"/>
    </source>
</evidence>
<keyword evidence="4" id="KW-0997">Cell inner membrane</keyword>
<dbReference type="GO" id="GO:0005886">
    <property type="term" value="C:plasma membrane"/>
    <property type="evidence" value="ECO:0007669"/>
    <property type="project" value="UniProtKB-SubCell"/>
</dbReference>
<comment type="caution">
    <text evidence="10">The sequence shown here is derived from an EMBL/GenBank/DDBJ whole genome shotgun (WGS) entry which is preliminary data.</text>
</comment>